<feature type="transmembrane region" description="Helical" evidence="7">
    <location>
        <begin position="27"/>
        <end position="52"/>
    </location>
</feature>
<feature type="transmembrane region" description="Helical" evidence="7">
    <location>
        <begin position="236"/>
        <end position="256"/>
    </location>
</feature>
<dbReference type="PANTHER" id="PTHR43141:SF2">
    <property type="entry name" value="BLR3729 PROTEIN"/>
    <property type="match status" value="1"/>
</dbReference>
<feature type="transmembrane region" description="Helical" evidence="7">
    <location>
        <begin position="73"/>
        <end position="91"/>
    </location>
</feature>
<feature type="transmembrane region" description="Helical" evidence="7">
    <location>
        <begin position="310"/>
        <end position="333"/>
    </location>
</feature>
<evidence type="ECO:0000256" key="2">
    <source>
        <dbReference type="ARBA" id="ARBA00007543"/>
    </source>
</evidence>
<comment type="subcellular location">
    <subcellularLocation>
        <location evidence="1">Cell membrane</location>
        <topology evidence="1">Multi-pass membrane protein</topology>
    </subcellularLocation>
</comment>
<accession>A0A853F765</accession>
<feature type="transmembrane region" description="Helical" evidence="7">
    <location>
        <begin position="97"/>
        <end position="117"/>
    </location>
</feature>
<dbReference type="GO" id="GO:0016682">
    <property type="term" value="F:oxidoreductase activity, acting on diphenols and related substances as donors, oxygen as acceptor"/>
    <property type="evidence" value="ECO:0007669"/>
    <property type="project" value="TreeGrafter"/>
</dbReference>
<dbReference type="AlphaFoldDB" id="A0A853F765"/>
<gene>
    <name evidence="8" type="ORF">H0A68_02140</name>
</gene>
<evidence type="ECO:0000256" key="6">
    <source>
        <dbReference type="ARBA" id="ARBA00023136"/>
    </source>
</evidence>
<evidence type="ECO:0000256" key="7">
    <source>
        <dbReference type="SAM" id="Phobius"/>
    </source>
</evidence>
<proteinExistence type="inferred from homology"/>
<keyword evidence="9" id="KW-1185">Reference proteome</keyword>
<evidence type="ECO:0000256" key="4">
    <source>
        <dbReference type="ARBA" id="ARBA00022692"/>
    </source>
</evidence>
<evidence type="ECO:0000256" key="5">
    <source>
        <dbReference type="ARBA" id="ARBA00022989"/>
    </source>
</evidence>
<protein>
    <submittedName>
        <fullName evidence="8">Cytochrome d ubiquinol oxidase subunit II</fullName>
    </submittedName>
</protein>
<keyword evidence="3" id="KW-1003">Cell membrane</keyword>
<organism evidence="8 9">
    <name type="scientific">Allopusillimonas soli</name>
    <dbReference type="NCBI Taxonomy" id="659016"/>
    <lineage>
        <taxon>Bacteria</taxon>
        <taxon>Pseudomonadati</taxon>
        <taxon>Pseudomonadota</taxon>
        <taxon>Betaproteobacteria</taxon>
        <taxon>Burkholderiales</taxon>
        <taxon>Alcaligenaceae</taxon>
        <taxon>Allopusillimonas</taxon>
    </lineage>
</organism>
<sequence>MIDALAQALGYGATDPAFWMPLVLMGLLYLVIIAAAVLDGFDIGVGCLVLFAPLQLRGRMLELLSPWRDANEFWLFLGLGLFVAAFPGAVGAIMGQLYLPLALLSLGVLLRSISFEMRLRAPRPRQSRWMGGFAAGSLCTALAHGMLLGQIVMPLEDAPDFIWFMVFMGICVFAAYCMLGAGWLIMREGGALRARAVFWGRRAIRWMAAGAVGLTIMLAFANTGVFLKWSDGQHPLAVPILWASLLICFVSTEMCLQRMINSSFRNTALPFSMTLAIFLIVLGGLGYSFFPFLVLDNITIWDAAASVPSLTLVLYCAVIALLAALVFNIRVYWRMFGLSKRPEPPAYPGHAVKQGAGEPKS</sequence>
<keyword evidence="6 7" id="KW-0472">Membrane</keyword>
<dbReference type="OrthoDB" id="9776710at2"/>
<dbReference type="GO" id="GO:0005886">
    <property type="term" value="C:plasma membrane"/>
    <property type="evidence" value="ECO:0007669"/>
    <property type="project" value="UniProtKB-SubCell"/>
</dbReference>
<dbReference type="PANTHER" id="PTHR43141">
    <property type="entry name" value="CYTOCHROME BD2 SUBUNIT II"/>
    <property type="match status" value="1"/>
</dbReference>
<keyword evidence="5 7" id="KW-1133">Transmembrane helix</keyword>
<comment type="similarity">
    <text evidence="2">Belongs to the cytochrome ubiquinol oxidase subunit 2 family.</text>
</comment>
<evidence type="ECO:0000256" key="3">
    <source>
        <dbReference type="ARBA" id="ARBA00022475"/>
    </source>
</evidence>
<reference evidence="8 9" key="1">
    <citation type="submission" date="2020-07" db="EMBL/GenBank/DDBJ databases">
        <title>Taxonomic revisions and descriptions of new bacterial species based on genomic comparisons in the high-G+C-content subgroup of the family Alcaligenaceae.</title>
        <authorList>
            <person name="Szabo A."/>
            <person name="Felfoldi T."/>
        </authorList>
    </citation>
    <scope>NUCLEOTIDE SEQUENCE [LARGE SCALE GENOMIC DNA]</scope>
    <source>
        <strain evidence="8 9">DSM 25264</strain>
    </source>
</reference>
<dbReference type="GO" id="GO:0070069">
    <property type="term" value="C:cytochrome complex"/>
    <property type="evidence" value="ECO:0007669"/>
    <property type="project" value="TreeGrafter"/>
</dbReference>
<comment type="caution">
    <text evidence="8">The sequence shown here is derived from an EMBL/GenBank/DDBJ whole genome shotgun (WGS) entry which is preliminary data.</text>
</comment>
<evidence type="ECO:0000313" key="9">
    <source>
        <dbReference type="Proteomes" id="UP000580517"/>
    </source>
</evidence>
<dbReference type="EMBL" id="JACCEW010000001">
    <property type="protein sequence ID" value="NYT35658.1"/>
    <property type="molecule type" value="Genomic_DNA"/>
</dbReference>
<evidence type="ECO:0000313" key="8">
    <source>
        <dbReference type="EMBL" id="NYT35658.1"/>
    </source>
</evidence>
<dbReference type="GO" id="GO:0009055">
    <property type="term" value="F:electron transfer activity"/>
    <property type="evidence" value="ECO:0007669"/>
    <property type="project" value="TreeGrafter"/>
</dbReference>
<dbReference type="GO" id="GO:0019646">
    <property type="term" value="P:aerobic electron transport chain"/>
    <property type="evidence" value="ECO:0007669"/>
    <property type="project" value="TreeGrafter"/>
</dbReference>
<name>A0A853F765_9BURK</name>
<dbReference type="Pfam" id="PF02322">
    <property type="entry name" value="Cyt_bd_oxida_II"/>
    <property type="match status" value="1"/>
</dbReference>
<dbReference type="InterPro" id="IPR003317">
    <property type="entry name" value="Cyt-d_oxidase_su2"/>
</dbReference>
<feature type="transmembrane region" description="Helical" evidence="7">
    <location>
        <begin position="206"/>
        <end position="230"/>
    </location>
</feature>
<feature type="transmembrane region" description="Helical" evidence="7">
    <location>
        <begin position="161"/>
        <end position="185"/>
    </location>
</feature>
<evidence type="ECO:0000256" key="1">
    <source>
        <dbReference type="ARBA" id="ARBA00004651"/>
    </source>
</evidence>
<keyword evidence="4 7" id="KW-0812">Transmembrane</keyword>
<dbReference type="RefSeq" id="WP_129967586.1">
    <property type="nucleotide sequence ID" value="NZ_JACCEW010000001.1"/>
</dbReference>
<dbReference type="Proteomes" id="UP000580517">
    <property type="component" value="Unassembled WGS sequence"/>
</dbReference>
<feature type="transmembrane region" description="Helical" evidence="7">
    <location>
        <begin position="268"/>
        <end position="290"/>
    </location>
</feature>
<feature type="transmembrane region" description="Helical" evidence="7">
    <location>
        <begin position="129"/>
        <end position="149"/>
    </location>
</feature>